<organism evidence="1">
    <name type="scientific">mine drainage metagenome</name>
    <dbReference type="NCBI Taxonomy" id="410659"/>
    <lineage>
        <taxon>unclassified sequences</taxon>
        <taxon>metagenomes</taxon>
        <taxon>ecological metagenomes</taxon>
    </lineage>
</organism>
<feature type="non-terminal residue" evidence="1">
    <location>
        <position position="1"/>
    </location>
</feature>
<gene>
    <name evidence="1" type="ORF">B2A_15856</name>
</gene>
<dbReference type="EMBL" id="AUZZ01011524">
    <property type="protein sequence ID" value="EQD25963.1"/>
    <property type="molecule type" value="Genomic_DNA"/>
</dbReference>
<comment type="caution">
    <text evidence="1">The sequence shown here is derived from an EMBL/GenBank/DDBJ whole genome shotgun (WGS) entry which is preliminary data.</text>
</comment>
<evidence type="ECO:0000313" key="1">
    <source>
        <dbReference type="EMBL" id="EQD25963.1"/>
    </source>
</evidence>
<feature type="non-terminal residue" evidence="1">
    <location>
        <position position="78"/>
    </location>
</feature>
<accession>T0XYJ5</accession>
<name>T0XYJ5_9ZZZZ</name>
<protein>
    <submittedName>
        <fullName evidence="1">Transposon, transposase</fullName>
    </submittedName>
</protein>
<reference evidence="1" key="1">
    <citation type="submission" date="2013-08" db="EMBL/GenBank/DDBJ databases">
        <authorList>
            <person name="Mendez C."/>
            <person name="Richter M."/>
            <person name="Ferrer M."/>
            <person name="Sanchez J."/>
        </authorList>
    </citation>
    <scope>NUCLEOTIDE SEQUENCE</scope>
</reference>
<proteinExistence type="predicted"/>
<reference evidence="1" key="2">
    <citation type="journal article" date="2014" name="ISME J.">
        <title>Microbial stratification in low pH oxic and suboxic macroscopic growths along an acid mine drainage.</title>
        <authorList>
            <person name="Mendez-Garcia C."/>
            <person name="Mesa V."/>
            <person name="Sprenger R.R."/>
            <person name="Richter M."/>
            <person name="Diez M.S."/>
            <person name="Solano J."/>
            <person name="Bargiela R."/>
            <person name="Golyshina O.V."/>
            <person name="Manteca A."/>
            <person name="Ramos J.L."/>
            <person name="Gallego J.R."/>
            <person name="Llorente I."/>
            <person name="Martins Dos Santos V.A."/>
            <person name="Jensen O.N."/>
            <person name="Pelaez A.I."/>
            <person name="Sanchez J."/>
            <person name="Ferrer M."/>
        </authorList>
    </citation>
    <scope>NUCLEOTIDE SEQUENCE</scope>
</reference>
<sequence>GEAFGAVLTDYSDQASATGKARNQLYALEKKHREGGRIAKADHIRLCNLGRVKMDARKERTHQRLRTIAFQSHGQKAG</sequence>
<dbReference type="AlphaFoldDB" id="T0XYJ5"/>